<feature type="domain" description="Cytidyltransferase-like" evidence="12">
    <location>
        <begin position="21"/>
        <end position="144"/>
    </location>
</feature>
<dbReference type="CDD" id="cd02174">
    <property type="entry name" value="CCT"/>
    <property type="match status" value="1"/>
</dbReference>
<evidence type="ECO:0000256" key="9">
    <source>
        <dbReference type="ARBA" id="ARBA00024191"/>
    </source>
</evidence>
<dbReference type="InterPro" id="IPR044608">
    <property type="entry name" value="Ect1/PCYT2"/>
</dbReference>
<dbReference type="RefSeq" id="XP_038780243.1">
    <property type="nucleotide sequence ID" value="XM_038924315.1"/>
</dbReference>
<dbReference type="Proteomes" id="UP000662931">
    <property type="component" value="Chromosome 4"/>
</dbReference>
<dbReference type="PANTHER" id="PTHR45780:SF2">
    <property type="entry name" value="ETHANOLAMINE-PHOSPHATE CYTIDYLYLTRANSFERASE"/>
    <property type="match status" value="1"/>
</dbReference>
<dbReference type="EMBL" id="CP064815">
    <property type="protein sequence ID" value="QPG76678.1"/>
    <property type="molecule type" value="Genomic_DNA"/>
</dbReference>
<evidence type="ECO:0000256" key="4">
    <source>
        <dbReference type="ARBA" id="ARBA00022679"/>
    </source>
</evidence>
<evidence type="ECO:0000256" key="8">
    <source>
        <dbReference type="ARBA" id="ARBA00023264"/>
    </source>
</evidence>
<dbReference type="Pfam" id="PF01467">
    <property type="entry name" value="CTP_transf_like"/>
    <property type="match status" value="2"/>
</dbReference>
<comment type="pathway">
    <text evidence="1">Lipid metabolism.</text>
</comment>
<dbReference type="KEGG" id="bnn:FOA43_004072"/>
<evidence type="ECO:0000256" key="10">
    <source>
        <dbReference type="ARBA" id="ARBA00024221"/>
    </source>
</evidence>
<dbReference type="SUPFAM" id="SSF52374">
    <property type="entry name" value="Nucleotidylyl transferase"/>
    <property type="match status" value="2"/>
</dbReference>
<organism evidence="13 14">
    <name type="scientific">Eeniella nana</name>
    <name type="common">Yeast</name>
    <name type="synonym">Brettanomyces nanus</name>
    <dbReference type="NCBI Taxonomy" id="13502"/>
    <lineage>
        <taxon>Eukaryota</taxon>
        <taxon>Fungi</taxon>
        <taxon>Dikarya</taxon>
        <taxon>Ascomycota</taxon>
        <taxon>Saccharomycotina</taxon>
        <taxon>Pichiomycetes</taxon>
        <taxon>Pichiales</taxon>
        <taxon>Pichiaceae</taxon>
        <taxon>Brettanomyces</taxon>
    </lineage>
</organism>
<evidence type="ECO:0000256" key="11">
    <source>
        <dbReference type="ARBA" id="ARBA00031473"/>
    </source>
</evidence>
<dbReference type="InterPro" id="IPR004821">
    <property type="entry name" value="Cyt_trans-like"/>
</dbReference>
<keyword evidence="8" id="KW-1208">Phospholipid metabolism</keyword>
<name>A0A875S6V4_EENNA</name>
<sequence>MTEAAEKGEICPHLQERRIWIDGCFDFAHHGHAGAMLQARQHGDELFVGVHSDEDILENKGPVVMKLAERMEAVQGCRWCTRAIPGAPYVTDPKVLDKYGCKYVVHGDDITTDANGNDCYQAMKDMGRFIVVKRTPNISTTDLVGRMLLYSKDHFLPKVTCGEYDRFFKGQSMETLLLRSESIETYKAYATCEDGLNPGVAVFLYTEEDEKLHELVQPDRSNWLPTREIYYIDGGFDLFSPGHIVALKALRELAEEKNALVIAGVQDDSSVNKHKGLNYPIMNLFERSLCVLQSRYIDGIVIQAPYKPTANFLRLFPMEVTEVFHGPTREQDNPYQEVREMGIFHRLERHQYDTMTSEDIVDRVLENRKTYEERQRRKGWKSKRETAMGVKVKEGVSKVILG</sequence>
<evidence type="ECO:0000256" key="2">
    <source>
        <dbReference type="ARBA" id="ARBA00010101"/>
    </source>
</evidence>
<evidence type="ECO:0000259" key="12">
    <source>
        <dbReference type="Pfam" id="PF01467"/>
    </source>
</evidence>
<evidence type="ECO:0000256" key="5">
    <source>
        <dbReference type="ARBA" id="ARBA00022695"/>
    </source>
</evidence>
<evidence type="ECO:0000256" key="1">
    <source>
        <dbReference type="ARBA" id="ARBA00005189"/>
    </source>
</evidence>
<keyword evidence="6" id="KW-0443">Lipid metabolism</keyword>
<evidence type="ECO:0000256" key="7">
    <source>
        <dbReference type="ARBA" id="ARBA00023209"/>
    </source>
</evidence>
<evidence type="ECO:0000256" key="3">
    <source>
        <dbReference type="ARBA" id="ARBA00022516"/>
    </source>
</evidence>
<dbReference type="NCBIfam" id="TIGR00125">
    <property type="entry name" value="cyt_tran_rel"/>
    <property type="match status" value="2"/>
</dbReference>
<comment type="pathway">
    <text evidence="9">Phospholipid metabolism; phosphatidylethanolamine biosynthesis; phosphatidylethanolamine from ethanolamine: step 2/3.</text>
</comment>
<keyword evidence="5" id="KW-0548">Nucleotidyltransferase</keyword>
<keyword evidence="4" id="KW-0808">Transferase</keyword>
<dbReference type="Gene3D" id="3.40.50.620">
    <property type="entry name" value="HUPs"/>
    <property type="match status" value="2"/>
</dbReference>
<proteinExistence type="inferred from homology"/>
<dbReference type="AlphaFoldDB" id="A0A875S6V4"/>
<keyword evidence="7" id="KW-0594">Phospholipid biosynthesis</keyword>
<gene>
    <name evidence="13" type="ORF">FOA43_004072</name>
</gene>
<dbReference type="UniPathway" id="UPA00558">
    <property type="reaction ID" value="UER00742"/>
</dbReference>
<evidence type="ECO:0000313" key="13">
    <source>
        <dbReference type="EMBL" id="QPG76678.1"/>
    </source>
</evidence>
<evidence type="ECO:0000313" key="14">
    <source>
        <dbReference type="Proteomes" id="UP000662931"/>
    </source>
</evidence>
<dbReference type="GO" id="GO:0006646">
    <property type="term" value="P:phosphatidylethanolamine biosynthetic process"/>
    <property type="evidence" value="ECO:0007669"/>
    <property type="project" value="UniProtKB-UniPathway"/>
</dbReference>
<comment type="similarity">
    <text evidence="2">Belongs to the cytidylyltransferase family.</text>
</comment>
<evidence type="ECO:0000256" key="6">
    <source>
        <dbReference type="ARBA" id="ARBA00023098"/>
    </source>
</evidence>
<keyword evidence="14" id="KW-1185">Reference proteome</keyword>
<dbReference type="EC" id="2.7.7.14" evidence="10"/>
<dbReference type="GO" id="GO:0005737">
    <property type="term" value="C:cytoplasm"/>
    <property type="evidence" value="ECO:0007669"/>
    <property type="project" value="TreeGrafter"/>
</dbReference>
<dbReference type="GeneID" id="62197472"/>
<accession>A0A875S6V4</accession>
<reference evidence="13" key="1">
    <citation type="submission" date="2020-10" db="EMBL/GenBank/DDBJ databases">
        <authorList>
            <person name="Roach M.J.R."/>
        </authorList>
    </citation>
    <scope>NUCLEOTIDE SEQUENCE</scope>
    <source>
        <strain evidence="13">CBS 1945</strain>
    </source>
</reference>
<protein>
    <recommendedName>
        <fullName evidence="10">ethanolamine-phosphate cytidylyltransferase</fullName>
        <ecNumber evidence="10">2.7.7.14</ecNumber>
    </recommendedName>
    <alternativeName>
        <fullName evidence="11">CTP:phosphoethanolamine cytidylyltransferase</fullName>
    </alternativeName>
</protein>
<dbReference type="InterPro" id="IPR041723">
    <property type="entry name" value="CCT"/>
</dbReference>
<dbReference type="GO" id="GO:0004306">
    <property type="term" value="F:ethanolamine-phosphate cytidylyltransferase activity"/>
    <property type="evidence" value="ECO:0007669"/>
    <property type="project" value="UniProtKB-EC"/>
</dbReference>
<dbReference type="OrthoDB" id="40021at2759"/>
<keyword evidence="3" id="KW-0444">Lipid biosynthesis</keyword>
<feature type="domain" description="Cytidyltransferase-like" evidence="12">
    <location>
        <begin position="232"/>
        <end position="319"/>
    </location>
</feature>
<dbReference type="PANTHER" id="PTHR45780">
    <property type="entry name" value="ETHANOLAMINE-PHOSPHATE CYTIDYLYLTRANSFERASE"/>
    <property type="match status" value="1"/>
</dbReference>
<dbReference type="InterPro" id="IPR014729">
    <property type="entry name" value="Rossmann-like_a/b/a_fold"/>
</dbReference>